<dbReference type="Proteomes" id="UP000008022">
    <property type="component" value="Unassembled WGS sequence"/>
</dbReference>
<accession>A0A0E0Q7L6</accession>
<protein>
    <submittedName>
        <fullName evidence="2">Uncharacterized protein</fullName>
    </submittedName>
</protein>
<dbReference type="AlphaFoldDB" id="A0A0E0Q7L6"/>
<dbReference type="OMA" id="NENLAWD"/>
<dbReference type="Gramene" id="ORUFI07G12940.1">
    <property type="protein sequence ID" value="ORUFI07G12940.1"/>
    <property type="gene ID" value="ORUFI07G12940"/>
</dbReference>
<keyword evidence="3" id="KW-1185">Reference proteome</keyword>
<sequence length="184" mass="19475">MAVVGPNPSEACLWHGKDSVAMCERRRRRHGASKDGVVCSGKRGWHCGACAARGIGSGATVTGYGVPDMGPSGGVVWGGGAARGAAMTRLGRLGVPMEGSSMERREVSMGTTRGKRVRCQQATGANEETGGRGGDNRSWLPVGRHCGGDMTWQRFDWVMELGVATIDMGKGVADENLAWDLRRQ</sequence>
<evidence type="ECO:0000313" key="2">
    <source>
        <dbReference type="EnsemblPlants" id="ORUFI07G12940.1"/>
    </source>
</evidence>
<evidence type="ECO:0000256" key="1">
    <source>
        <dbReference type="SAM" id="MobiDB-lite"/>
    </source>
</evidence>
<reference evidence="3" key="1">
    <citation type="submission" date="2013-06" db="EMBL/GenBank/DDBJ databases">
        <authorList>
            <person name="Zhao Q."/>
        </authorList>
    </citation>
    <scope>NUCLEOTIDE SEQUENCE</scope>
    <source>
        <strain evidence="3">cv. W1943</strain>
    </source>
</reference>
<dbReference type="HOGENOM" id="CLU_1470479_0_0_1"/>
<reference evidence="2" key="2">
    <citation type="submission" date="2015-06" db="UniProtKB">
        <authorList>
            <consortium name="EnsemblPlants"/>
        </authorList>
    </citation>
    <scope>IDENTIFICATION</scope>
</reference>
<proteinExistence type="predicted"/>
<dbReference type="EnsemblPlants" id="ORUFI07G12940.1">
    <property type="protein sequence ID" value="ORUFI07G12940.1"/>
    <property type="gene ID" value="ORUFI07G12940"/>
</dbReference>
<feature type="region of interest" description="Disordered" evidence="1">
    <location>
        <begin position="101"/>
        <end position="138"/>
    </location>
</feature>
<organism evidence="2 3">
    <name type="scientific">Oryza rufipogon</name>
    <name type="common">Brownbeard rice</name>
    <name type="synonym">Asian wild rice</name>
    <dbReference type="NCBI Taxonomy" id="4529"/>
    <lineage>
        <taxon>Eukaryota</taxon>
        <taxon>Viridiplantae</taxon>
        <taxon>Streptophyta</taxon>
        <taxon>Embryophyta</taxon>
        <taxon>Tracheophyta</taxon>
        <taxon>Spermatophyta</taxon>
        <taxon>Magnoliopsida</taxon>
        <taxon>Liliopsida</taxon>
        <taxon>Poales</taxon>
        <taxon>Poaceae</taxon>
        <taxon>BOP clade</taxon>
        <taxon>Oryzoideae</taxon>
        <taxon>Oryzeae</taxon>
        <taxon>Oryzinae</taxon>
        <taxon>Oryza</taxon>
    </lineage>
</organism>
<evidence type="ECO:0000313" key="3">
    <source>
        <dbReference type="Proteomes" id="UP000008022"/>
    </source>
</evidence>
<name>A0A0E0Q7L6_ORYRU</name>